<dbReference type="PANTHER" id="PTHR23026">
    <property type="entry name" value="NADPH NITROREDUCTASE"/>
    <property type="match status" value="1"/>
</dbReference>
<protein>
    <submittedName>
        <fullName evidence="2">Nitroreductase family protein</fullName>
    </submittedName>
</protein>
<feature type="domain" description="Nitroreductase" evidence="1">
    <location>
        <begin position="91"/>
        <end position="173"/>
    </location>
</feature>
<reference evidence="2 3" key="1">
    <citation type="submission" date="2014-07" db="EMBL/GenBank/DDBJ databases">
        <title>Methanogenic archaea and the global carbon cycle.</title>
        <authorList>
            <person name="Henriksen J.R."/>
            <person name="Luke J."/>
            <person name="Reinhart S."/>
            <person name="Benedict M.N."/>
            <person name="Youngblut N.D."/>
            <person name="Metcalf M.E."/>
            <person name="Whitaker R.J."/>
            <person name="Metcalf W.W."/>
        </authorList>
    </citation>
    <scope>NUCLEOTIDE SEQUENCE [LARGE SCALE GENOMIC DNA]</scope>
    <source>
        <strain evidence="3">ATCC 43570 / DSM 1825 / OCM 12 / VKM B-1830 / TM-1</strain>
    </source>
</reference>
<dbReference type="Pfam" id="PF00881">
    <property type="entry name" value="Nitroreductase"/>
    <property type="match status" value="2"/>
</dbReference>
<dbReference type="STRING" id="523844.MSTHT_2355"/>
<dbReference type="CDD" id="cd02062">
    <property type="entry name" value="Nitro_FMN_reductase"/>
    <property type="match status" value="1"/>
</dbReference>
<organism evidence="2 3">
    <name type="scientific">Methanosarcina thermophila (strain ATCC 43570 / DSM 1825 / OCM 12 / VKM B-1830 / TM-1)</name>
    <dbReference type="NCBI Taxonomy" id="523844"/>
    <lineage>
        <taxon>Archaea</taxon>
        <taxon>Methanobacteriati</taxon>
        <taxon>Methanobacteriota</taxon>
        <taxon>Stenosarchaea group</taxon>
        <taxon>Methanomicrobia</taxon>
        <taxon>Methanosarcinales</taxon>
        <taxon>Methanosarcinaceae</taxon>
        <taxon>Methanosarcina</taxon>
    </lineage>
</organism>
<dbReference type="InterPro" id="IPR050627">
    <property type="entry name" value="Nitroreductase/BluB"/>
</dbReference>
<dbReference type="PATRIC" id="fig|523844.20.peg.2877"/>
<dbReference type="GO" id="GO:0016491">
    <property type="term" value="F:oxidoreductase activity"/>
    <property type="evidence" value="ECO:0007669"/>
    <property type="project" value="InterPro"/>
</dbReference>
<name>A0A0E3NAM0_METTT</name>
<dbReference type="Gene3D" id="3.40.109.10">
    <property type="entry name" value="NADH Oxidase"/>
    <property type="match status" value="1"/>
</dbReference>
<feature type="domain" description="Nitroreductase" evidence="1">
    <location>
        <begin position="35"/>
        <end position="89"/>
    </location>
</feature>
<dbReference type="InterPro" id="IPR029479">
    <property type="entry name" value="Nitroreductase"/>
</dbReference>
<gene>
    <name evidence="2" type="ORF">MSTHT_2355</name>
</gene>
<evidence type="ECO:0000313" key="3">
    <source>
        <dbReference type="Proteomes" id="UP000066529"/>
    </source>
</evidence>
<dbReference type="HOGENOM" id="CLU_070764_7_1_2"/>
<dbReference type="PANTHER" id="PTHR23026:SF123">
    <property type="entry name" value="NAD(P)H NITROREDUCTASE RV3131-RELATED"/>
    <property type="match status" value="1"/>
</dbReference>
<evidence type="ECO:0000313" key="2">
    <source>
        <dbReference type="EMBL" id="AKB14113.1"/>
    </source>
</evidence>
<accession>A0A0E3NAM0</accession>
<dbReference type="Proteomes" id="UP000066529">
    <property type="component" value="Chromosome"/>
</dbReference>
<evidence type="ECO:0000259" key="1">
    <source>
        <dbReference type="Pfam" id="PF00881"/>
    </source>
</evidence>
<proteinExistence type="predicted"/>
<dbReference type="KEGG" id="mthr:MSTHT_2355"/>
<dbReference type="InterPro" id="IPR000415">
    <property type="entry name" value="Nitroreductase-like"/>
</dbReference>
<dbReference type="AlphaFoldDB" id="A0A0E3NAM0"/>
<dbReference type="EMBL" id="CP009501">
    <property type="protein sequence ID" value="AKB14113.1"/>
    <property type="molecule type" value="Genomic_DNA"/>
</dbReference>
<sequence length="202" mass="22681">MKIASDRKFINLEVENGIRREMMAITGECKVIDTILKRRSVREFTDKPVSKEDINTILNAGHWAPSGLNNQPWRFIVIQDRETINKLSECTHYSGIVAGAPLLIAVFLDTENSYNRTKDVQAIGAAIQNMLLASCDLGLGGVWLGEILNQNEKVNSILDCPSKLELMAVLAIGDPVPKERTSTRKPLSEIVFDERYGHKWEE</sequence>
<dbReference type="SUPFAM" id="SSF55469">
    <property type="entry name" value="FMN-dependent nitroreductase-like"/>
    <property type="match status" value="1"/>
</dbReference>